<dbReference type="PANTHER" id="PTHR33116:SF84">
    <property type="entry name" value="RNA-DIRECTED DNA POLYMERASE"/>
    <property type="match status" value="1"/>
</dbReference>
<dbReference type="Proteomes" id="UP000829196">
    <property type="component" value="Unassembled WGS sequence"/>
</dbReference>
<protein>
    <recommendedName>
        <fullName evidence="3">Reverse transcriptase domain-containing protein</fullName>
    </recommendedName>
</protein>
<accession>A0A8T3A7R2</accession>
<dbReference type="PANTHER" id="PTHR33116">
    <property type="entry name" value="REVERSE TRANSCRIPTASE ZINC-BINDING DOMAIN-CONTAINING PROTEIN-RELATED-RELATED"/>
    <property type="match status" value="1"/>
</dbReference>
<proteinExistence type="predicted"/>
<comment type="caution">
    <text evidence="1">The sequence shown here is derived from an EMBL/GenBank/DDBJ whole genome shotgun (WGS) entry which is preliminary data.</text>
</comment>
<organism evidence="1 2">
    <name type="scientific">Dendrobium nobile</name>
    <name type="common">Orchid</name>
    <dbReference type="NCBI Taxonomy" id="94219"/>
    <lineage>
        <taxon>Eukaryota</taxon>
        <taxon>Viridiplantae</taxon>
        <taxon>Streptophyta</taxon>
        <taxon>Embryophyta</taxon>
        <taxon>Tracheophyta</taxon>
        <taxon>Spermatophyta</taxon>
        <taxon>Magnoliopsida</taxon>
        <taxon>Liliopsida</taxon>
        <taxon>Asparagales</taxon>
        <taxon>Orchidaceae</taxon>
        <taxon>Epidendroideae</taxon>
        <taxon>Malaxideae</taxon>
        <taxon>Dendrobiinae</taxon>
        <taxon>Dendrobium</taxon>
    </lineage>
</organism>
<keyword evidence="2" id="KW-1185">Reference proteome</keyword>
<evidence type="ECO:0000313" key="2">
    <source>
        <dbReference type="Proteomes" id="UP000829196"/>
    </source>
</evidence>
<dbReference type="EMBL" id="JAGYWB010000018">
    <property type="protein sequence ID" value="KAI0492004.1"/>
    <property type="molecule type" value="Genomic_DNA"/>
</dbReference>
<evidence type="ECO:0000313" key="1">
    <source>
        <dbReference type="EMBL" id="KAI0492004.1"/>
    </source>
</evidence>
<dbReference type="AlphaFoldDB" id="A0A8T3A7R2"/>
<reference evidence="1" key="1">
    <citation type="journal article" date="2022" name="Front. Genet.">
        <title>Chromosome-Scale Assembly of the Dendrobium nobile Genome Provides Insights Into the Molecular Mechanism of the Biosynthesis of the Medicinal Active Ingredient of Dendrobium.</title>
        <authorList>
            <person name="Xu Q."/>
            <person name="Niu S.-C."/>
            <person name="Li K.-L."/>
            <person name="Zheng P.-J."/>
            <person name="Zhang X.-J."/>
            <person name="Jia Y."/>
            <person name="Liu Y."/>
            <person name="Niu Y.-X."/>
            <person name="Yu L.-H."/>
            <person name="Chen D.-F."/>
            <person name="Zhang G.-Q."/>
        </authorList>
    </citation>
    <scope>NUCLEOTIDE SEQUENCE</scope>
    <source>
        <tissue evidence="1">Leaf</tissue>
    </source>
</reference>
<gene>
    <name evidence="1" type="ORF">KFK09_026268</name>
</gene>
<dbReference type="OrthoDB" id="685268at2759"/>
<name>A0A8T3A7R2_DENNO</name>
<evidence type="ECO:0008006" key="3">
    <source>
        <dbReference type="Google" id="ProtNLM"/>
    </source>
</evidence>
<sequence>MDALSCLIDDTSQPDCFEGIKYDTFHLSHLFHADDLLVFEKADARNFECLMRILNHFSNLSSLHLNLHKSSLLISPHATNASCISHAFHIQNSSTKFFYLGLPISIRRSKLSDFFPLIEKVTNLLSSWKVKLLSFADRLQFIKYTISNLAAYWLRGSIIPKIILKAISKASSKFLYHVGSQSKHLQLISCKNTTKPYSRGGPWYCLTSCS</sequence>